<accession>G8QZI9</accession>
<reference evidence="8 9" key="1">
    <citation type="journal article" date="2012" name="Stand. Genomic Sci.">
        <title>Genome sequence of the orange-pigmented seawater bacterium Owenweeksia hongkongensis type strain (UST20020801(T)).</title>
        <authorList>
            <person name="Riedel T."/>
            <person name="Held B."/>
            <person name="Nolan M."/>
            <person name="Lucas S."/>
            <person name="Lapidus A."/>
            <person name="Tice H."/>
            <person name="Del Rio T.G."/>
            <person name="Cheng J.F."/>
            <person name="Han C."/>
            <person name="Tapia R."/>
            <person name="Goodwin L.A."/>
            <person name="Pitluck S."/>
            <person name="Liolios K."/>
            <person name="Mavromatis K."/>
            <person name="Pagani I."/>
            <person name="Ivanova N."/>
            <person name="Mikhailova N."/>
            <person name="Pati A."/>
            <person name="Chen A."/>
            <person name="Palaniappan K."/>
            <person name="Rohde M."/>
            <person name="Tindall B.J."/>
            <person name="Detter J.C."/>
            <person name="Goker M."/>
            <person name="Woyke T."/>
            <person name="Bristow J."/>
            <person name="Eisen J.A."/>
            <person name="Markowitz V."/>
            <person name="Hugenholtz P."/>
            <person name="Klenk H.P."/>
            <person name="Kyrpides N.C."/>
        </authorList>
    </citation>
    <scope>NUCLEOTIDE SEQUENCE</scope>
    <source>
        <strain evidence="9">DSM 17368 / JCM 12287 / NRRL B-23963</strain>
    </source>
</reference>
<dbReference type="STRING" id="926562.Oweho_2678"/>
<dbReference type="eggNOG" id="ENOG5030TFF">
    <property type="taxonomic scope" value="Bacteria"/>
</dbReference>
<keyword evidence="3" id="KW-0808">Transferase</keyword>
<gene>
    <name evidence="8" type="ordered locus">Oweho_2678</name>
</gene>
<proteinExistence type="predicted"/>
<keyword evidence="9" id="KW-1185">Reference proteome</keyword>
<comment type="pathway">
    <text evidence="2">Glycan biosynthesis; alginate biosynthesis.</text>
</comment>
<evidence type="ECO:0000256" key="2">
    <source>
        <dbReference type="ARBA" id="ARBA00005182"/>
    </source>
</evidence>
<keyword evidence="4" id="KW-0732">Signal</keyword>
<evidence type="ECO:0000256" key="3">
    <source>
        <dbReference type="ARBA" id="ARBA00022679"/>
    </source>
</evidence>
<evidence type="ECO:0000259" key="7">
    <source>
        <dbReference type="Pfam" id="PF16822"/>
    </source>
</evidence>
<dbReference type="OrthoDB" id="175771at2"/>
<evidence type="ECO:0000256" key="4">
    <source>
        <dbReference type="ARBA" id="ARBA00022729"/>
    </source>
</evidence>
<protein>
    <recommendedName>
        <fullName evidence="7">AlgX/AlgJ SGNH hydrolase-like domain-containing protein</fullName>
    </recommendedName>
</protein>
<dbReference type="GO" id="GO:0042597">
    <property type="term" value="C:periplasmic space"/>
    <property type="evidence" value="ECO:0007669"/>
    <property type="project" value="UniProtKB-SubCell"/>
</dbReference>
<dbReference type="AlphaFoldDB" id="G8QZI9"/>
<dbReference type="SUPFAM" id="SSF52266">
    <property type="entry name" value="SGNH hydrolase"/>
    <property type="match status" value="1"/>
</dbReference>
<dbReference type="InterPro" id="IPR031811">
    <property type="entry name" value="ALGX/ALGJ_SGNH-like"/>
</dbReference>
<evidence type="ECO:0000256" key="6">
    <source>
        <dbReference type="ARBA" id="ARBA00022841"/>
    </source>
</evidence>
<feature type="domain" description="AlgX/AlgJ SGNH hydrolase-like" evidence="7">
    <location>
        <begin position="100"/>
        <end position="235"/>
    </location>
</feature>
<organism evidence="8 9">
    <name type="scientific">Owenweeksia hongkongensis (strain DSM 17368 / CIP 108786 / JCM 12287 / NRRL B-23963 / UST20020801)</name>
    <dbReference type="NCBI Taxonomy" id="926562"/>
    <lineage>
        <taxon>Bacteria</taxon>
        <taxon>Pseudomonadati</taxon>
        <taxon>Bacteroidota</taxon>
        <taxon>Flavobacteriia</taxon>
        <taxon>Flavobacteriales</taxon>
        <taxon>Owenweeksiaceae</taxon>
        <taxon>Owenweeksia</taxon>
    </lineage>
</organism>
<dbReference type="UniPathway" id="UPA00286"/>
<evidence type="ECO:0000256" key="1">
    <source>
        <dbReference type="ARBA" id="ARBA00004418"/>
    </source>
</evidence>
<evidence type="ECO:0000313" key="8">
    <source>
        <dbReference type="EMBL" id="AEV33642.1"/>
    </source>
</evidence>
<evidence type="ECO:0000313" key="9">
    <source>
        <dbReference type="Proteomes" id="UP000005631"/>
    </source>
</evidence>
<dbReference type="HOGENOM" id="CLU_723282_0_0_10"/>
<dbReference type="Pfam" id="PF16822">
    <property type="entry name" value="ALGX"/>
    <property type="match status" value="1"/>
</dbReference>
<dbReference type="GO" id="GO:0016740">
    <property type="term" value="F:transferase activity"/>
    <property type="evidence" value="ECO:0007669"/>
    <property type="project" value="UniProtKB-KW"/>
</dbReference>
<dbReference type="GO" id="GO:0042121">
    <property type="term" value="P:alginic acid biosynthetic process"/>
    <property type="evidence" value="ECO:0007669"/>
    <property type="project" value="UniProtKB-UniPathway"/>
</dbReference>
<comment type="subcellular location">
    <subcellularLocation>
        <location evidence="1">Periplasm</location>
    </subcellularLocation>
</comment>
<name>G8QZI9_OWEHD</name>
<keyword evidence="5" id="KW-0574">Periplasm</keyword>
<dbReference type="EMBL" id="CP003156">
    <property type="protein sequence ID" value="AEV33642.1"/>
    <property type="molecule type" value="Genomic_DNA"/>
</dbReference>
<evidence type="ECO:0000256" key="5">
    <source>
        <dbReference type="ARBA" id="ARBA00022764"/>
    </source>
</evidence>
<sequence>MNKSGVHIIIKRILFSLLLLALFVPMIQRFTHFSYVIPLDGAFTAPPTPEATWSNWFEGDYQSAQEEFLNFNIGFKPFFVRVYNQISFSLYNQAHLANAVIGKDNYLYEVQYINAYKGEDFIGVDSIKLKVEKLQRVSDTLSKKGVDLIVMLAPGKASFYPEFVPDRFDIKNRTTTNYDVYIEELAKTDIHLLDFKKWFEEQKEISPYPLFPKTGTHWSNYGNVLVADSTIKYINSIQEEKYIPPLQITDIVRTRKMRHPADDIEKGMNLLINIPDLEMGYPEVEITTGDNNPKVLTIADSFYWDMYNWKLSERAFDNGQFWFYNVTIYPESYQELLLVKDVNTMKEVEKNDVVLLLSTEANLRIFAFGFIDELYKQYFPGE</sequence>
<dbReference type="Proteomes" id="UP000005631">
    <property type="component" value="Chromosome"/>
</dbReference>
<keyword evidence="6" id="KW-0016">Alginate biosynthesis</keyword>
<dbReference type="KEGG" id="oho:Oweho_2678"/>